<dbReference type="SMART" id="SM00249">
    <property type="entry name" value="PHD"/>
    <property type="match status" value="2"/>
</dbReference>
<evidence type="ECO:0000313" key="7">
    <source>
        <dbReference type="Proteomes" id="UP001177003"/>
    </source>
</evidence>
<evidence type="ECO:0000256" key="2">
    <source>
        <dbReference type="ARBA" id="ARBA00022737"/>
    </source>
</evidence>
<dbReference type="PANTHER" id="PTHR46288">
    <property type="entry name" value="PHORBOL-ESTER/DAG-TYPE DOMAIN-CONTAINING PROTEIN"/>
    <property type="match status" value="1"/>
</dbReference>
<sequence length="451" mass="50239">MESGYKHFSHTHNLMMHDIPEGAGVSCSGCNSSATNTVYACWHCNFFLHEQCFHASRSRKHPSHPLHPLTLVPYPTYPSNSFYCNSCKIIGTGFSYSCPDCDFDLHVQCAYSISGATNFHQPHQVNTYTTPHPHNLFHRNQEIVPPAHFHVPDSSMVPNVAAVSIPIPTHIPAPIPVHAHQYETTVTHNSYMAQNASPFPLTTSAQNPIISAQNGYTSQNFTSVPTSAHNSTIPQYTAFASVPTSAPFEQSSPRVEAGQNRQKIQGTKHFTHPHGLVLVNIKHGKKEIACSGCQETLVGIGYSCAEENCHFQLHESCFHLEREILHESHPAHPLALLSTSPYSKENRTFTCDACFKEGTGFFYHCSTCEHNLHVKCATLKDTVKRSDHVHALKLFYECPLMGDEYTFYCDVCNLVVPLGHWTYYCQECDFGTHLDCVGREEGDETSGDPVS</sequence>
<feature type="domain" description="Zinc finger PHD-type" evidence="5">
    <location>
        <begin position="350"/>
        <end position="413"/>
    </location>
</feature>
<evidence type="ECO:0000259" key="5">
    <source>
        <dbReference type="SMART" id="SM00249"/>
    </source>
</evidence>
<keyword evidence="4" id="KW-0862">Zinc</keyword>
<organism evidence="6 7">
    <name type="scientific">Lactuca saligna</name>
    <name type="common">Willowleaf lettuce</name>
    <dbReference type="NCBI Taxonomy" id="75948"/>
    <lineage>
        <taxon>Eukaryota</taxon>
        <taxon>Viridiplantae</taxon>
        <taxon>Streptophyta</taxon>
        <taxon>Embryophyta</taxon>
        <taxon>Tracheophyta</taxon>
        <taxon>Spermatophyta</taxon>
        <taxon>Magnoliopsida</taxon>
        <taxon>eudicotyledons</taxon>
        <taxon>Gunneridae</taxon>
        <taxon>Pentapetalae</taxon>
        <taxon>asterids</taxon>
        <taxon>campanulids</taxon>
        <taxon>Asterales</taxon>
        <taxon>Asteraceae</taxon>
        <taxon>Cichorioideae</taxon>
        <taxon>Cichorieae</taxon>
        <taxon>Lactucinae</taxon>
        <taxon>Lactuca</taxon>
    </lineage>
</organism>
<dbReference type="PANTHER" id="PTHR46288:SF49">
    <property type="entry name" value="CHROMATIN REGULATOR PHD FAMILY"/>
    <property type="match status" value="1"/>
</dbReference>
<reference evidence="6" key="1">
    <citation type="submission" date="2023-04" db="EMBL/GenBank/DDBJ databases">
        <authorList>
            <person name="Vijverberg K."/>
            <person name="Xiong W."/>
            <person name="Schranz E."/>
        </authorList>
    </citation>
    <scope>NUCLEOTIDE SEQUENCE</scope>
</reference>
<dbReference type="SUPFAM" id="SSF57889">
    <property type="entry name" value="Cysteine-rich domain"/>
    <property type="match status" value="3"/>
</dbReference>
<keyword evidence="2" id="KW-0677">Repeat</keyword>
<dbReference type="EMBL" id="OX465080">
    <property type="protein sequence ID" value="CAI9279453.1"/>
    <property type="molecule type" value="Genomic_DNA"/>
</dbReference>
<dbReference type="AlphaFoldDB" id="A0AA35YSX7"/>
<accession>A0AA35YSX7</accession>
<keyword evidence="7" id="KW-1185">Reference proteome</keyword>
<evidence type="ECO:0000256" key="3">
    <source>
        <dbReference type="ARBA" id="ARBA00022771"/>
    </source>
</evidence>
<name>A0AA35YSX7_LACSI</name>
<evidence type="ECO:0000256" key="1">
    <source>
        <dbReference type="ARBA" id="ARBA00022723"/>
    </source>
</evidence>
<evidence type="ECO:0000313" key="6">
    <source>
        <dbReference type="EMBL" id="CAI9279453.1"/>
    </source>
</evidence>
<dbReference type="GO" id="GO:0008270">
    <property type="term" value="F:zinc ion binding"/>
    <property type="evidence" value="ECO:0007669"/>
    <property type="project" value="UniProtKB-KW"/>
</dbReference>
<dbReference type="InterPro" id="IPR004146">
    <property type="entry name" value="DC1"/>
</dbReference>
<protein>
    <recommendedName>
        <fullName evidence="5">Zinc finger PHD-type domain-containing protein</fullName>
    </recommendedName>
</protein>
<dbReference type="Proteomes" id="UP001177003">
    <property type="component" value="Chromosome 4"/>
</dbReference>
<evidence type="ECO:0000256" key="4">
    <source>
        <dbReference type="ARBA" id="ARBA00022833"/>
    </source>
</evidence>
<feature type="domain" description="Zinc finger PHD-type" evidence="5">
    <location>
        <begin position="26"/>
        <end position="88"/>
    </location>
</feature>
<keyword evidence="3" id="KW-0863">Zinc-finger</keyword>
<proteinExistence type="predicted"/>
<keyword evidence="1" id="KW-0479">Metal-binding</keyword>
<dbReference type="Pfam" id="PF03107">
    <property type="entry name" value="C1_2"/>
    <property type="match status" value="5"/>
</dbReference>
<dbReference type="InterPro" id="IPR046349">
    <property type="entry name" value="C1-like_sf"/>
</dbReference>
<dbReference type="InterPro" id="IPR001965">
    <property type="entry name" value="Znf_PHD"/>
</dbReference>
<gene>
    <name evidence="6" type="ORF">LSALG_LOCUS19250</name>
</gene>